<dbReference type="EMBL" id="CP000474">
    <property type="protein sequence ID" value="ABM08847.1"/>
    <property type="molecule type" value="Genomic_DNA"/>
</dbReference>
<dbReference type="Proteomes" id="UP000000637">
    <property type="component" value="Chromosome"/>
</dbReference>
<dbReference type="Pfam" id="PF14361">
    <property type="entry name" value="RsbRD_N"/>
    <property type="match status" value="1"/>
</dbReference>
<dbReference type="STRING" id="290340.AAur_0743"/>
<dbReference type="AlphaFoldDB" id="A1R2T2"/>
<dbReference type="InterPro" id="IPR042070">
    <property type="entry name" value="PucR_C-HTH_sf"/>
</dbReference>
<dbReference type="KEGG" id="aau:AAur_0743"/>
<protein>
    <submittedName>
        <fullName evidence="3">Uncharacterized protein</fullName>
    </submittedName>
</protein>
<accession>A1R2T2</accession>
<dbReference type="PANTHER" id="PTHR33744">
    <property type="entry name" value="CARBOHYDRATE DIACID REGULATOR"/>
    <property type="match status" value="1"/>
</dbReference>
<feature type="domain" description="PucR C-terminal helix-turn-helix" evidence="1">
    <location>
        <begin position="349"/>
        <end position="403"/>
    </location>
</feature>
<keyword evidence="4" id="KW-1185">Reference proteome</keyword>
<dbReference type="Pfam" id="PF13556">
    <property type="entry name" value="HTH_30"/>
    <property type="match status" value="1"/>
</dbReference>
<sequence length="405" mass="44503">MWMHNSETFGHSVRWAELVDELEGRLDTLAQAFTTRVREIPEYGESQVTVLEIQETARETFRRLISGLRNGRADSRDGLLDFASDLGSKRARAGIPPESLTSAVRLDFSILWAELLEIAHTEDAALLATRVDQVWSVVDEFATRTHTSYLTERVRMAQEESSIQREFIARLFNQSSPSLETSSQVAAALGINPESRFALVAASGEPGARLRAATSQFGSGQHTRQRLFLHESGGNTYVFWALPAVRTRGAEPLGETRSPEADGQQLPPGVVDVPCGYVPEVLGLRALPGAARTAESLAALLRPRDSGPLSADSAWARLAQQNLQDAGLDLAAELEETLAECRGGERERLLETVRNYLSTGNVTVTSEQLFCHRNTILNRLNRFQELTGIDLAVPAKTARLVVAWA</sequence>
<dbReference type="eggNOG" id="COG2508">
    <property type="taxonomic scope" value="Bacteria"/>
</dbReference>
<evidence type="ECO:0000313" key="3">
    <source>
        <dbReference type="EMBL" id="ABM08847.1"/>
    </source>
</evidence>
<reference evidence="3 4" key="1">
    <citation type="journal article" date="2006" name="PLoS Genet.">
        <title>Secrets of soil survival revealed by the genome sequence of Arthrobacter aurescens TC1.</title>
        <authorList>
            <person name="Mongodin E.F."/>
            <person name="Shapir N."/>
            <person name="Daugherty S.C."/>
            <person name="DeBoy R.T."/>
            <person name="Emerson J.B."/>
            <person name="Shvartzbeyn A."/>
            <person name="Radune D."/>
            <person name="Vamathevan J."/>
            <person name="Riggs F."/>
            <person name="Grinberg V."/>
            <person name="Khouri H."/>
            <person name="Wackett L.P."/>
            <person name="Nelson K.E."/>
            <person name="Sadowsky M.J."/>
        </authorList>
    </citation>
    <scope>NUCLEOTIDE SEQUENCE [LARGE SCALE GENOMIC DNA]</scope>
    <source>
        <strain evidence="3 4">TC1</strain>
    </source>
</reference>
<name>A1R2T2_PAEAT</name>
<organism evidence="3 4">
    <name type="scientific">Paenarthrobacter aurescens (strain TC1)</name>
    <dbReference type="NCBI Taxonomy" id="290340"/>
    <lineage>
        <taxon>Bacteria</taxon>
        <taxon>Bacillati</taxon>
        <taxon>Actinomycetota</taxon>
        <taxon>Actinomycetes</taxon>
        <taxon>Micrococcales</taxon>
        <taxon>Micrococcaceae</taxon>
        <taxon>Paenarthrobacter</taxon>
    </lineage>
</organism>
<evidence type="ECO:0000259" key="1">
    <source>
        <dbReference type="Pfam" id="PF13556"/>
    </source>
</evidence>
<feature type="domain" description="RsbT co-antagonist protein RsbRD N-terminal" evidence="2">
    <location>
        <begin position="32"/>
        <end position="160"/>
    </location>
</feature>
<gene>
    <name evidence="3" type="ordered locus">AAur_0743</name>
</gene>
<dbReference type="InterPro" id="IPR051448">
    <property type="entry name" value="CdaR-like_regulators"/>
</dbReference>
<dbReference type="InterPro" id="IPR025736">
    <property type="entry name" value="PucR_C-HTH_dom"/>
</dbReference>
<evidence type="ECO:0000259" key="2">
    <source>
        <dbReference type="Pfam" id="PF14361"/>
    </source>
</evidence>
<dbReference type="SMR" id="A1R2T2"/>
<dbReference type="PANTHER" id="PTHR33744:SF1">
    <property type="entry name" value="DNA-BINDING TRANSCRIPTIONAL ACTIVATOR ADER"/>
    <property type="match status" value="1"/>
</dbReference>
<evidence type="ECO:0000313" key="4">
    <source>
        <dbReference type="Proteomes" id="UP000000637"/>
    </source>
</evidence>
<dbReference type="Gene3D" id="1.10.10.2840">
    <property type="entry name" value="PucR C-terminal helix-turn-helix domain"/>
    <property type="match status" value="1"/>
</dbReference>
<dbReference type="HOGENOM" id="CLU_041278_2_0_11"/>
<dbReference type="InterPro" id="IPR025751">
    <property type="entry name" value="RsbRD_N_dom"/>
</dbReference>
<proteinExistence type="predicted"/>